<dbReference type="PANTHER" id="PTHR30537:SF74">
    <property type="entry name" value="HTH-TYPE TRANSCRIPTIONAL REGULATOR TRPI"/>
    <property type="match status" value="1"/>
</dbReference>
<dbReference type="InterPro" id="IPR005119">
    <property type="entry name" value="LysR_subst-bd"/>
</dbReference>
<dbReference type="Gene3D" id="3.40.190.10">
    <property type="entry name" value="Periplasmic binding protein-like II"/>
    <property type="match status" value="2"/>
</dbReference>
<dbReference type="InterPro" id="IPR036390">
    <property type="entry name" value="WH_DNA-bd_sf"/>
</dbReference>
<evidence type="ECO:0000256" key="1">
    <source>
        <dbReference type="ARBA" id="ARBA00009437"/>
    </source>
</evidence>
<comment type="similarity">
    <text evidence="1">Belongs to the LysR transcriptional regulatory family.</text>
</comment>
<proteinExistence type="inferred from homology"/>
<keyword evidence="2" id="KW-0805">Transcription regulation</keyword>
<keyword evidence="3" id="KW-0238">DNA-binding</keyword>
<dbReference type="InterPro" id="IPR000847">
    <property type="entry name" value="LysR_HTH_N"/>
</dbReference>
<evidence type="ECO:0000256" key="2">
    <source>
        <dbReference type="ARBA" id="ARBA00023015"/>
    </source>
</evidence>
<dbReference type="InterPro" id="IPR036388">
    <property type="entry name" value="WH-like_DNA-bd_sf"/>
</dbReference>
<dbReference type="PANTHER" id="PTHR30537">
    <property type="entry name" value="HTH-TYPE TRANSCRIPTIONAL REGULATOR"/>
    <property type="match status" value="1"/>
</dbReference>
<feature type="region of interest" description="Disordered" evidence="5">
    <location>
        <begin position="295"/>
        <end position="360"/>
    </location>
</feature>
<dbReference type="STRING" id="391038.Bphy_4988"/>
<evidence type="ECO:0000256" key="5">
    <source>
        <dbReference type="SAM" id="MobiDB-lite"/>
    </source>
</evidence>
<accession>B2JLB0</accession>
<dbReference type="InterPro" id="IPR058163">
    <property type="entry name" value="LysR-type_TF_proteobact-type"/>
</dbReference>
<feature type="compositionally biased region" description="Basic and acidic residues" evidence="5">
    <location>
        <begin position="298"/>
        <end position="308"/>
    </location>
</feature>
<dbReference type="HOGENOM" id="CLU_039613_37_2_4"/>
<dbReference type="GO" id="GO:0043565">
    <property type="term" value="F:sequence-specific DNA binding"/>
    <property type="evidence" value="ECO:0007669"/>
    <property type="project" value="TreeGrafter"/>
</dbReference>
<dbReference type="KEGG" id="bph:Bphy_4988"/>
<dbReference type="PROSITE" id="PS50931">
    <property type="entry name" value="HTH_LYSR"/>
    <property type="match status" value="1"/>
</dbReference>
<dbReference type="CDD" id="cd08432">
    <property type="entry name" value="PBP2_GcdR_TrpI_HvrB_AmpR_like"/>
    <property type="match status" value="1"/>
</dbReference>
<dbReference type="EMBL" id="CP001044">
    <property type="protein sequence ID" value="ACC74078.1"/>
    <property type="molecule type" value="Genomic_DNA"/>
</dbReference>
<evidence type="ECO:0000313" key="7">
    <source>
        <dbReference type="EMBL" id="ACC74078.1"/>
    </source>
</evidence>
<gene>
    <name evidence="7" type="ordered locus">Bphy_4988</name>
</gene>
<dbReference type="eggNOG" id="COG0583">
    <property type="taxonomic scope" value="Bacteria"/>
</dbReference>
<reference evidence="8" key="1">
    <citation type="journal article" date="2014" name="Stand. Genomic Sci.">
        <title>Complete genome sequence of Burkholderia phymatum STM815(T), a broad host range and efficient nitrogen-fixing symbiont of Mimosa species.</title>
        <authorList>
            <person name="Moulin L."/>
            <person name="Klonowska A."/>
            <person name="Caroline B."/>
            <person name="Booth K."/>
            <person name="Vriezen J.A."/>
            <person name="Melkonian R."/>
            <person name="James E.K."/>
            <person name="Young J.P."/>
            <person name="Bena G."/>
            <person name="Hauser L."/>
            <person name="Land M."/>
            <person name="Kyrpides N."/>
            <person name="Bruce D."/>
            <person name="Chain P."/>
            <person name="Copeland A."/>
            <person name="Pitluck S."/>
            <person name="Woyke T."/>
            <person name="Lizotte-Waniewski M."/>
            <person name="Bristow J."/>
            <person name="Riley M."/>
        </authorList>
    </citation>
    <scope>NUCLEOTIDE SEQUENCE [LARGE SCALE GENOMIC DNA]</scope>
    <source>
        <strain evidence="8">DSM 17167 / CIP 108236 / LMG 21445 / STM815</strain>
    </source>
</reference>
<keyword evidence="4" id="KW-0804">Transcription</keyword>
<dbReference type="SUPFAM" id="SSF46785">
    <property type="entry name" value="Winged helix' DNA-binding domain"/>
    <property type="match status" value="1"/>
</dbReference>
<dbReference type="SUPFAM" id="SSF53850">
    <property type="entry name" value="Periplasmic binding protein-like II"/>
    <property type="match status" value="1"/>
</dbReference>
<evidence type="ECO:0000256" key="3">
    <source>
        <dbReference type="ARBA" id="ARBA00023125"/>
    </source>
</evidence>
<feature type="domain" description="HTH lysR-type" evidence="6">
    <location>
        <begin position="14"/>
        <end position="65"/>
    </location>
</feature>
<name>B2JLB0_PARP8</name>
<dbReference type="Pfam" id="PF00126">
    <property type="entry name" value="HTH_1"/>
    <property type="match status" value="1"/>
</dbReference>
<dbReference type="Gene3D" id="1.10.10.10">
    <property type="entry name" value="Winged helix-like DNA-binding domain superfamily/Winged helix DNA-binding domain"/>
    <property type="match status" value="1"/>
</dbReference>
<dbReference type="Pfam" id="PF03466">
    <property type="entry name" value="LysR_substrate"/>
    <property type="match status" value="1"/>
</dbReference>
<feature type="compositionally biased region" description="Low complexity" evidence="5">
    <location>
        <begin position="327"/>
        <end position="338"/>
    </location>
</feature>
<evidence type="ECO:0000313" key="8">
    <source>
        <dbReference type="Proteomes" id="UP000001192"/>
    </source>
</evidence>
<dbReference type="AlphaFoldDB" id="B2JLB0"/>
<evidence type="ECO:0000256" key="4">
    <source>
        <dbReference type="ARBA" id="ARBA00023163"/>
    </source>
</evidence>
<dbReference type="PRINTS" id="PR00039">
    <property type="entry name" value="HTHLYSR"/>
</dbReference>
<dbReference type="GO" id="GO:0003700">
    <property type="term" value="F:DNA-binding transcription factor activity"/>
    <property type="evidence" value="ECO:0007669"/>
    <property type="project" value="InterPro"/>
</dbReference>
<protein>
    <submittedName>
        <fullName evidence="7">Transcriptional regulator, LysR family</fullName>
    </submittedName>
</protein>
<evidence type="ECO:0000259" key="6">
    <source>
        <dbReference type="PROSITE" id="PS50931"/>
    </source>
</evidence>
<dbReference type="Proteomes" id="UP000001192">
    <property type="component" value="Chromosome 2"/>
</dbReference>
<dbReference type="GO" id="GO:0006351">
    <property type="term" value="P:DNA-templated transcription"/>
    <property type="evidence" value="ECO:0007669"/>
    <property type="project" value="TreeGrafter"/>
</dbReference>
<sequence length="399" mass="44647">MERRALLPPLNPTRAFEATGRLLSISKAADELAVTPAAVSRQVRTLEAYLGVDLFERVKGRLELTSAGARYLAELMPLFASLRTATDSLRSPERRTRVLKIRSPATFAVRWLIPRLASFHRLHENIDVQLTTSSAPLNFAREDIDGGIQLGDGKWPGLRVQRLIANELVPVAAPSRQVKARSQLHGETLLHTLARPEDWTLWLKAAGLPLNGRRREMRYETSLLAYQAAIEGHGVAIAQKALVRGELESGLLVAPFSFELDRGHHTYYFAWPTGRPQSDALKIFRRWLLTPDSADQQRPLERHHDEQSQRPFVAEPGPTSKITRILRSSTAAHAATRRPYANRRESKRTCHGTQPSRNLSIRAGGSVLPVARKRRSKSIGRSSEYPHGCLMFKVLTATP</sequence>
<keyword evidence="8" id="KW-1185">Reference proteome</keyword>
<organism evidence="7 8">
    <name type="scientific">Paraburkholderia phymatum (strain DSM 17167 / CIP 108236 / LMG 21445 / STM815)</name>
    <name type="common">Burkholderia phymatum</name>
    <dbReference type="NCBI Taxonomy" id="391038"/>
    <lineage>
        <taxon>Bacteria</taxon>
        <taxon>Pseudomonadati</taxon>
        <taxon>Pseudomonadota</taxon>
        <taxon>Betaproteobacteria</taxon>
        <taxon>Burkholderiales</taxon>
        <taxon>Burkholderiaceae</taxon>
        <taxon>Paraburkholderia</taxon>
    </lineage>
</organism>